<dbReference type="AlphaFoldDB" id="A0AAN9M5C8"/>
<dbReference type="InterPro" id="IPR001087">
    <property type="entry name" value="GDSL"/>
</dbReference>
<evidence type="ECO:0000313" key="6">
    <source>
        <dbReference type="Proteomes" id="UP001374584"/>
    </source>
</evidence>
<feature type="transmembrane region" description="Helical" evidence="4">
    <location>
        <begin position="34"/>
        <end position="52"/>
    </location>
</feature>
<keyword evidence="4" id="KW-0472">Membrane</keyword>
<dbReference type="InterPro" id="IPR035669">
    <property type="entry name" value="SGNH_plant_lipase-like"/>
</dbReference>
<keyword evidence="3" id="KW-0442">Lipid degradation</keyword>
<keyword evidence="6" id="KW-1185">Reference proteome</keyword>
<gene>
    <name evidence="5" type="ORF">VNO80_21014</name>
</gene>
<dbReference type="Proteomes" id="UP001374584">
    <property type="component" value="Unassembled WGS sequence"/>
</dbReference>
<dbReference type="PANTHER" id="PTHR45648">
    <property type="entry name" value="GDSL LIPASE/ACYLHYDROLASE FAMILY PROTEIN (AFU_ORTHOLOGUE AFUA_4G14700)"/>
    <property type="match status" value="1"/>
</dbReference>
<dbReference type="GO" id="GO:0016042">
    <property type="term" value="P:lipid catabolic process"/>
    <property type="evidence" value="ECO:0007669"/>
    <property type="project" value="UniProtKB-KW"/>
</dbReference>
<sequence length="403" mass="44304">MVDKTRRPVIWATKSKSLIDQFHSQSFSLAAMALHYYDMLVLLFLIVNMSFYGNVDGQKNGLGASFIFGDSLVDAGNNNYLSTLSKANIAPNGIDFKASGGNPTGRYTNGRTIGDIVGEELGQPNYAVPFLAPNATGKNILSGVNYASGGGGIMNATGRIFVNRIGMDVQIDYFSITRKQIDKLLGESKAKEYIMKKSIFSITVGANDFLNNYLLPVLSIGARISQSPDSFIDDMITHFRAQLTRLYEMDGRKFVIGNVGPIGCIPYQKTINQLNEDECVDLANKLALQYNGRLKDLVAELNDNLPGATFVLANVYDLVSEVIKNYKKYGFRTASRACCGNGGQFAGIIPCGPTSSMCSDRYKHVFWDPYHPSEAANLILAKQLLDGDNRYISPVNLRQLRDL</sequence>
<name>A0AAN9M5C8_PHACN</name>
<keyword evidence="4" id="KW-0812">Transmembrane</keyword>
<keyword evidence="2" id="KW-0378">Hydrolase</keyword>
<dbReference type="GO" id="GO:0016788">
    <property type="term" value="F:hydrolase activity, acting on ester bonds"/>
    <property type="evidence" value="ECO:0007669"/>
    <property type="project" value="InterPro"/>
</dbReference>
<dbReference type="InterPro" id="IPR051058">
    <property type="entry name" value="GDSL_Est/Lipase"/>
</dbReference>
<reference evidence="5 6" key="1">
    <citation type="submission" date="2024-01" db="EMBL/GenBank/DDBJ databases">
        <title>The genomes of 5 underutilized Papilionoideae crops provide insights into root nodulation and disease resistanc.</title>
        <authorList>
            <person name="Jiang F."/>
        </authorList>
    </citation>
    <scope>NUCLEOTIDE SEQUENCE [LARGE SCALE GENOMIC DNA]</scope>
    <source>
        <strain evidence="5">JINMINGXINNONG_FW02</strain>
        <tissue evidence="5">Leaves</tissue>
    </source>
</reference>
<evidence type="ECO:0000313" key="5">
    <source>
        <dbReference type="EMBL" id="KAK7346494.1"/>
    </source>
</evidence>
<keyword evidence="3" id="KW-0443">Lipid metabolism</keyword>
<dbReference type="Gene3D" id="3.40.50.1110">
    <property type="entry name" value="SGNH hydrolase"/>
    <property type="match status" value="1"/>
</dbReference>
<protein>
    <recommendedName>
        <fullName evidence="7">GDSL esterase/lipase</fullName>
    </recommendedName>
</protein>
<proteinExistence type="inferred from homology"/>
<comment type="similarity">
    <text evidence="1">Belongs to the 'GDSL' lipolytic enzyme family.</text>
</comment>
<evidence type="ECO:0000256" key="4">
    <source>
        <dbReference type="SAM" id="Phobius"/>
    </source>
</evidence>
<dbReference type="Pfam" id="PF00657">
    <property type="entry name" value="Lipase_GDSL"/>
    <property type="match status" value="1"/>
</dbReference>
<dbReference type="SUPFAM" id="SSF52266">
    <property type="entry name" value="SGNH hydrolase"/>
    <property type="match status" value="1"/>
</dbReference>
<evidence type="ECO:0000256" key="2">
    <source>
        <dbReference type="ARBA" id="ARBA00022801"/>
    </source>
</evidence>
<dbReference type="PANTHER" id="PTHR45648:SF1">
    <property type="entry name" value="GDSL ESTERASE_LIPASE"/>
    <property type="match status" value="1"/>
</dbReference>
<organism evidence="5 6">
    <name type="scientific">Phaseolus coccineus</name>
    <name type="common">Scarlet runner bean</name>
    <name type="synonym">Phaseolus multiflorus</name>
    <dbReference type="NCBI Taxonomy" id="3886"/>
    <lineage>
        <taxon>Eukaryota</taxon>
        <taxon>Viridiplantae</taxon>
        <taxon>Streptophyta</taxon>
        <taxon>Embryophyta</taxon>
        <taxon>Tracheophyta</taxon>
        <taxon>Spermatophyta</taxon>
        <taxon>Magnoliopsida</taxon>
        <taxon>eudicotyledons</taxon>
        <taxon>Gunneridae</taxon>
        <taxon>Pentapetalae</taxon>
        <taxon>rosids</taxon>
        <taxon>fabids</taxon>
        <taxon>Fabales</taxon>
        <taxon>Fabaceae</taxon>
        <taxon>Papilionoideae</taxon>
        <taxon>50 kb inversion clade</taxon>
        <taxon>NPAAA clade</taxon>
        <taxon>indigoferoid/millettioid clade</taxon>
        <taxon>Phaseoleae</taxon>
        <taxon>Phaseolus</taxon>
    </lineage>
</organism>
<keyword evidence="4" id="KW-1133">Transmembrane helix</keyword>
<evidence type="ECO:0000256" key="1">
    <source>
        <dbReference type="ARBA" id="ARBA00008668"/>
    </source>
</evidence>
<dbReference type="CDD" id="cd01837">
    <property type="entry name" value="SGNH_plant_lipase_like"/>
    <property type="match status" value="1"/>
</dbReference>
<dbReference type="EMBL" id="JAYMYR010000008">
    <property type="protein sequence ID" value="KAK7346494.1"/>
    <property type="molecule type" value="Genomic_DNA"/>
</dbReference>
<accession>A0AAN9M5C8</accession>
<evidence type="ECO:0000256" key="3">
    <source>
        <dbReference type="ARBA" id="ARBA00022963"/>
    </source>
</evidence>
<dbReference type="InterPro" id="IPR036514">
    <property type="entry name" value="SGNH_hydro_sf"/>
</dbReference>
<comment type="caution">
    <text evidence="5">The sequence shown here is derived from an EMBL/GenBank/DDBJ whole genome shotgun (WGS) entry which is preliminary data.</text>
</comment>
<evidence type="ECO:0008006" key="7">
    <source>
        <dbReference type="Google" id="ProtNLM"/>
    </source>
</evidence>